<keyword evidence="4" id="KW-0520">NAD</keyword>
<sequence>MTIYYPIMVKLRGKLCVVIGGGAVAARKVHGLLDGGADRVIVIAPAASAELQALADTRCIQLLQREYREGDLRDAFLVIAATNNRHVNEGIAATADKLGILVNAADLGEEGGFVTPSVVRRGELLLAVTTGGASPALAGIIGKELSRQFGTHFGEVVERLRLLRAHVMSNIPDSEQRAAILRQAAVEAMTIGDEGERRDTFPRERIEEWMMRLQQAAERSR</sequence>
<evidence type="ECO:0000256" key="3">
    <source>
        <dbReference type="ARBA" id="ARBA00023002"/>
    </source>
</evidence>
<keyword evidence="3" id="KW-0560">Oxidoreductase</keyword>
<gene>
    <name evidence="7" type="ORF">DL346_05175</name>
</gene>
<evidence type="ECO:0000256" key="1">
    <source>
        <dbReference type="ARBA" id="ARBA00005010"/>
    </source>
</evidence>
<evidence type="ECO:0000313" key="7">
    <source>
        <dbReference type="EMBL" id="RAP77849.1"/>
    </source>
</evidence>
<evidence type="ECO:0000313" key="8">
    <source>
        <dbReference type="Proteomes" id="UP000249260"/>
    </source>
</evidence>
<keyword evidence="5" id="KW-0627">Porphyrin biosynthesis</keyword>
<organism evidence="7 8">
    <name type="scientific">Paenibacillus montanisoli</name>
    <dbReference type="NCBI Taxonomy" id="2081970"/>
    <lineage>
        <taxon>Bacteria</taxon>
        <taxon>Bacillati</taxon>
        <taxon>Bacillota</taxon>
        <taxon>Bacilli</taxon>
        <taxon>Bacillales</taxon>
        <taxon>Paenibacillaceae</taxon>
        <taxon>Paenibacillus</taxon>
    </lineage>
</organism>
<evidence type="ECO:0000256" key="2">
    <source>
        <dbReference type="ARBA" id="ARBA00012400"/>
    </source>
</evidence>
<dbReference type="UniPathway" id="UPA00262">
    <property type="reaction ID" value="UER00222"/>
</dbReference>
<dbReference type="OrthoDB" id="9773765at2"/>
<dbReference type="EMBL" id="QLUW01000001">
    <property type="protein sequence ID" value="RAP77849.1"/>
    <property type="molecule type" value="Genomic_DNA"/>
</dbReference>
<reference evidence="7 8" key="1">
    <citation type="submission" date="2018-06" db="EMBL/GenBank/DDBJ databases">
        <title>Paenibacillus montanisoli sp. nov., isolated from mountain area soil.</title>
        <authorList>
            <person name="Wu M."/>
        </authorList>
    </citation>
    <scope>NUCLEOTIDE SEQUENCE [LARGE SCALE GENOMIC DNA]</scope>
    <source>
        <strain evidence="7 8">RA17</strain>
    </source>
</reference>
<evidence type="ECO:0000256" key="6">
    <source>
        <dbReference type="ARBA" id="ARBA00047561"/>
    </source>
</evidence>
<comment type="catalytic activity">
    <reaction evidence="6">
        <text>precorrin-2 + NAD(+) = sirohydrochlorin + NADH + 2 H(+)</text>
        <dbReference type="Rhea" id="RHEA:15613"/>
        <dbReference type="ChEBI" id="CHEBI:15378"/>
        <dbReference type="ChEBI" id="CHEBI:57540"/>
        <dbReference type="ChEBI" id="CHEBI:57945"/>
        <dbReference type="ChEBI" id="CHEBI:58351"/>
        <dbReference type="ChEBI" id="CHEBI:58827"/>
        <dbReference type="EC" id="1.3.1.76"/>
    </reaction>
</comment>
<dbReference type="PANTHER" id="PTHR35330">
    <property type="entry name" value="SIROHEME BIOSYNTHESIS PROTEIN MET8"/>
    <property type="match status" value="1"/>
</dbReference>
<dbReference type="RefSeq" id="WP_112880972.1">
    <property type="nucleotide sequence ID" value="NZ_QLUW01000001.1"/>
</dbReference>
<evidence type="ECO:0000256" key="5">
    <source>
        <dbReference type="ARBA" id="ARBA00023244"/>
    </source>
</evidence>
<dbReference type="GO" id="GO:0043115">
    <property type="term" value="F:precorrin-2 dehydrogenase activity"/>
    <property type="evidence" value="ECO:0007669"/>
    <property type="project" value="UniProtKB-EC"/>
</dbReference>
<dbReference type="GO" id="GO:0004325">
    <property type="term" value="F:ferrochelatase activity"/>
    <property type="evidence" value="ECO:0007669"/>
    <property type="project" value="InterPro"/>
</dbReference>
<evidence type="ECO:0000256" key="4">
    <source>
        <dbReference type="ARBA" id="ARBA00023027"/>
    </source>
</evidence>
<name>A0A328U5L0_9BACL</name>
<comment type="caution">
    <text evidence="7">The sequence shown here is derived from an EMBL/GenBank/DDBJ whole genome shotgun (WGS) entry which is preliminary data.</text>
</comment>
<dbReference type="SUPFAM" id="SSF75615">
    <property type="entry name" value="Siroheme synthase middle domains-like"/>
    <property type="match status" value="1"/>
</dbReference>
<dbReference type="InterPro" id="IPR042518">
    <property type="entry name" value="SirC_C"/>
</dbReference>
<dbReference type="Pfam" id="PF13241">
    <property type="entry name" value="NAD_binding_7"/>
    <property type="match status" value="1"/>
</dbReference>
<dbReference type="InterPro" id="IPR036291">
    <property type="entry name" value="NAD(P)-bd_dom_sf"/>
</dbReference>
<dbReference type="EC" id="1.3.1.76" evidence="2"/>
<dbReference type="Gene3D" id="1.10.8.610">
    <property type="entry name" value="SirC, precorrin-2 dehydrogenase, C-terminal helical domain-like"/>
    <property type="match status" value="1"/>
</dbReference>
<dbReference type="InterPro" id="IPR006367">
    <property type="entry name" value="Sirohaem_synthase_N"/>
</dbReference>
<proteinExistence type="predicted"/>
<dbReference type="InterPro" id="IPR028161">
    <property type="entry name" value="Met8-like"/>
</dbReference>
<accession>A0A328U5L0</accession>
<dbReference type="Gene3D" id="3.40.50.720">
    <property type="entry name" value="NAD(P)-binding Rossmann-like Domain"/>
    <property type="match status" value="1"/>
</dbReference>
<dbReference type="GO" id="GO:0019354">
    <property type="term" value="P:siroheme biosynthetic process"/>
    <property type="evidence" value="ECO:0007669"/>
    <property type="project" value="UniProtKB-UniPathway"/>
</dbReference>
<protein>
    <recommendedName>
        <fullName evidence="2">precorrin-2 dehydrogenase</fullName>
        <ecNumber evidence="2">1.3.1.76</ecNumber>
    </recommendedName>
</protein>
<dbReference type="NCBIfam" id="TIGR01470">
    <property type="entry name" value="cysG_Nterm"/>
    <property type="match status" value="1"/>
</dbReference>
<keyword evidence="8" id="KW-1185">Reference proteome</keyword>
<dbReference type="PANTHER" id="PTHR35330:SF1">
    <property type="entry name" value="SIROHEME BIOSYNTHESIS PROTEIN MET8"/>
    <property type="match status" value="1"/>
</dbReference>
<dbReference type="Proteomes" id="UP000249260">
    <property type="component" value="Unassembled WGS sequence"/>
</dbReference>
<comment type="pathway">
    <text evidence="1">Porphyrin-containing compound metabolism; siroheme biosynthesis; sirohydrochlorin from precorrin-2: step 1/1.</text>
</comment>
<dbReference type="SUPFAM" id="SSF51735">
    <property type="entry name" value="NAD(P)-binding Rossmann-fold domains"/>
    <property type="match status" value="1"/>
</dbReference>
<dbReference type="AlphaFoldDB" id="A0A328U5L0"/>